<accession>A0A855SCQ3</accession>
<dbReference type="InterPro" id="IPR047589">
    <property type="entry name" value="DUF11_rpt"/>
</dbReference>
<protein>
    <recommendedName>
        <fullName evidence="3">DUF11 domain-containing protein</fullName>
    </recommendedName>
</protein>
<sequence length="162" mass="17352">MQRIIRVIAALFIFSNILLSYLPLAYSAEDSSVTENISSHPSESGQLTLTKTVQNITQNTPVSKNSTVANPGDILEYRIQFTNTGVGDILDMVLHDSTPEFTSAQQAVTCDALLLPSSLSCKIATPNGTNSVGYKGDILWSLEGALSGGESGLVVYRVKINN</sequence>
<evidence type="ECO:0000313" key="2">
    <source>
        <dbReference type="Proteomes" id="UP000241440"/>
    </source>
</evidence>
<evidence type="ECO:0008006" key="3">
    <source>
        <dbReference type="Google" id="ProtNLM"/>
    </source>
</evidence>
<dbReference type="EMBL" id="PYOY01000004">
    <property type="protein sequence ID" value="PSX07483.1"/>
    <property type="molecule type" value="Genomic_DNA"/>
</dbReference>
<dbReference type="GeneID" id="61228615"/>
<dbReference type="Proteomes" id="UP000241440">
    <property type="component" value="Unassembled WGS sequence"/>
</dbReference>
<proteinExistence type="predicted"/>
<evidence type="ECO:0000313" key="1">
    <source>
        <dbReference type="EMBL" id="PSX07483.1"/>
    </source>
</evidence>
<name>A0A855SCQ3_PHOAN</name>
<gene>
    <name evidence="1" type="ORF">C0W41_09510</name>
</gene>
<organism evidence="1 2">
    <name type="scientific">Photobacterium angustum</name>
    <dbReference type="NCBI Taxonomy" id="661"/>
    <lineage>
        <taxon>Bacteria</taxon>
        <taxon>Pseudomonadati</taxon>
        <taxon>Pseudomonadota</taxon>
        <taxon>Gammaproteobacteria</taxon>
        <taxon>Vibrionales</taxon>
        <taxon>Vibrionaceae</taxon>
        <taxon>Photobacterium</taxon>
    </lineage>
</organism>
<dbReference type="NCBIfam" id="TIGR01451">
    <property type="entry name" value="B_ant_repeat"/>
    <property type="match status" value="1"/>
</dbReference>
<dbReference type="AlphaFoldDB" id="A0A855SCQ3"/>
<reference evidence="1 2" key="1">
    <citation type="submission" date="2018-01" db="EMBL/GenBank/DDBJ databases">
        <title>Whole genome sequencing of Histamine producing bacteria.</title>
        <authorList>
            <person name="Butler K."/>
        </authorList>
    </citation>
    <scope>NUCLEOTIDE SEQUENCE [LARGE SCALE GENOMIC DNA]</scope>
    <source>
        <strain evidence="1 2">A2-1</strain>
    </source>
</reference>
<comment type="caution">
    <text evidence="1">The sequence shown here is derived from an EMBL/GenBank/DDBJ whole genome shotgun (WGS) entry which is preliminary data.</text>
</comment>
<dbReference type="RefSeq" id="WP_045083178.1">
    <property type="nucleotide sequence ID" value="NZ_JZSX01000004.1"/>
</dbReference>